<gene>
    <name evidence="1" type="ORF">DPMN_141287</name>
</gene>
<reference evidence="1" key="2">
    <citation type="submission" date="2020-11" db="EMBL/GenBank/DDBJ databases">
        <authorList>
            <person name="McCartney M.A."/>
            <person name="Auch B."/>
            <person name="Kono T."/>
            <person name="Mallez S."/>
            <person name="Becker A."/>
            <person name="Gohl D.M."/>
            <person name="Silverstein K.A.T."/>
            <person name="Koren S."/>
            <person name="Bechman K.B."/>
            <person name="Herman A."/>
            <person name="Abrahante J.E."/>
            <person name="Garbe J."/>
        </authorList>
    </citation>
    <scope>NUCLEOTIDE SEQUENCE</scope>
    <source>
        <strain evidence="1">Duluth1</strain>
        <tissue evidence="1">Whole animal</tissue>
    </source>
</reference>
<keyword evidence="2" id="KW-1185">Reference proteome</keyword>
<reference evidence="1" key="1">
    <citation type="journal article" date="2019" name="bioRxiv">
        <title>The Genome of the Zebra Mussel, Dreissena polymorpha: A Resource for Invasive Species Research.</title>
        <authorList>
            <person name="McCartney M.A."/>
            <person name="Auch B."/>
            <person name="Kono T."/>
            <person name="Mallez S."/>
            <person name="Zhang Y."/>
            <person name="Obille A."/>
            <person name="Becker A."/>
            <person name="Abrahante J.E."/>
            <person name="Garbe J."/>
            <person name="Badalamenti J.P."/>
            <person name="Herman A."/>
            <person name="Mangelson H."/>
            <person name="Liachko I."/>
            <person name="Sullivan S."/>
            <person name="Sone E.D."/>
            <person name="Koren S."/>
            <person name="Silverstein K.A.T."/>
            <person name="Beckman K.B."/>
            <person name="Gohl D.M."/>
        </authorList>
    </citation>
    <scope>NUCLEOTIDE SEQUENCE</scope>
    <source>
        <strain evidence="1">Duluth1</strain>
        <tissue evidence="1">Whole animal</tissue>
    </source>
</reference>
<dbReference type="EMBL" id="JAIWYP010000006">
    <property type="protein sequence ID" value="KAH3812846.1"/>
    <property type="molecule type" value="Genomic_DNA"/>
</dbReference>
<proteinExistence type="predicted"/>
<accession>A0A9D4GCD7</accession>
<evidence type="ECO:0000313" key="1">
    <source>
        <dbReference type="EMBL" id="KAH3812846.1"/>
    </source>
</evidence>
<dbReference type="AlphaFoldDB" id="A0A9D4GCD7"/>
<evidence type="ECO:0000313" key="2">
    <source>
        <dbReference type="Proteomes" id="UP000828390"/>
    </source>
</evidence>
<sequence length="101" mass="11276">MQFIIVFDGPVTEAVFGMFDLTPNVQLAEVQFQTVEEDCLGMLKMVPGYRDIVSAPTSKKRPRAVSRPNQLTEMYSKVNHSYSAIGDITGQHIFLPDIPNS</sequence>
<dbReference type="Proteomes" id="UP000828390">
    <property type="component" value="Unassembled WGS sequence"/>
</dbReference>
<organism evidence="1 2">
    <name type="scientific">Dreissena polymorpha</name>
    <name type="common">Zebra mussel</name>
    <name type="synonym">Mytilus polymorpha</name>
    <dbReference type="NCBI Taxonomy" id="45954"/>
    <lineage>
        <taxon>Eukaryota</taxon>
        <taxon>Metazoa</taxon>
        <taxon>Spiralia</taxon>
        <taxon>Lophotrochozoa</taxon>
        <taxon>Mollusca</taxon>
        <taxon>Bivalvia</taxon>
        <taxon>Autobranchia</taxon>
        <taxon>Heteroconchia</taxon>
        <taxon>Euheterodonta</taxon>
        <taxon>Imparidentia</taxon>
        <taxon>Neoheterodontei</taxon>
        <taxon>Myida</taxon>
        <taxon>Dreissenoidea</taxon>
        <taxon>Dreissenidae</taxon>
        <taxon>Dreissena</taxon>
    </lineage>
</organism>
<protein>
    <submittedName>
        <fullName evidence="1">Uncharacterized protein</fullName>
    </submittedName>
</protein>
<name>A0A9D4GCD7_DREPO</name>
<comment type="caution">
    <text evidence="1">The sequence shown here is derived from an EMBL/GenBank/DDBJ whole genome shotgun (WGS) entry which is preliminary data.</text>
</comment>